<dbReference type="Gene3D" id="3.40.1010.10">
    <property type="entry name" value="Cobalt-precorrin-4 Transmethylase, Domain 1"/>
    <property type="match status" value="1"/>
</dbReference>
<evidence type="ECO:0000256" key="1">
    <source>
        <dbReference type="ARBA" id="ARBA00022490"/>
    </source>
</evidence>
<dbReference type="Proteomes" id="UP000184420">
    <property type="component" value="Unassembled WGS sequence"/>
</dbReference>
<dbReference type="EC" id="2.1.1.198" evidence="6"/>
<dbReference type="CDD" id="cd11648">
    <property type="entry name" value="RsmI"/>
    <property type="match status" value="1"/>
</dbReference>
<dbReference type="PANTHER" id="PTHR46111:SF1">
    <property type="entry name" value="RIBOSOMAL RNA SMALL SUBUNIT METHYLTRANSFERASE I"/>
    <property type="match status" value="1"/>
</dbReference>
<comment type="subcellular location">
    <subcellularLocation>
        <location evidence="6">Cytoplasm</location>
    </subcellularLocation>
</comment>
<keyword evidence="9" id="KW-1185">Reference proteome</keyword>
<dbReference type="RefSeq" id="WP_073077555.1">
    <property type="nucleotide sequence ID" value="NZ_FRBL01000001.1"/>
</dbReference>
<evidence type="ECO:0000259" key="7">
    <source>
        <dbReference type="Pfam" id="PF00590"/>
    </source>
</evidence>
<protein>
    <recommendedName>
        <fullName evidence="6">Ribosomal RNA small subunit methyltransferase I</fullName>
        <ecNumber evidence="6">2.1.1.198</ecNumber>
    </recommendedName>
    <alternativeName>
        <fullName evidence="6">16S rRNA 2'-O-ribose C1402 methyltransferase</fullName>
    </alternativeName>
    <alternativeName>
        <fullName evidence="6">rRNA (cytidine-2'-O-)-methyltransferase RsmI</fullName>
    </alternativeName>
</protein>
<dbReference type="GO" id="GO:0005737">
    <property type="term" value="C:cytoplasm"/>
    <property type="evidence" value="ECO:0007669"/>
    <property type="project" value="UniProtKB-SubCell"/>
</dbReference>
<evidence type="ECO:0000313" key="8">
    <source>
        <dbReference type="EMBL" id="SHK87419.1"/>
    </source>
</evidence>
<organism evidence="8 9">
    <name type="scientific">Chitinophaga jiangningensis</name>
    <dbReference type="NCBI Taxonomy" id="1419482"/>
    <lineage>
        <taxon>Bacteria</taxon>
        <taxon>Pseudomonadati</taxon>
        <taxon>Bacteroidota</taxon>
        <taxon>Chitinophagia</taxon>
        <taxon>Chitinophagales</taxon>
        <taxon>Chitinophagaceae</taxon>
        <taxon>Chitinophaga</taxon>
    </lineage>
</organism>
<reference evidence="8 9" key="1">
    <citation type="submission" date="2016-11" db="EMBL/GenBank/DDBJ databases">
        <authorList>
            <person name="Jaros S."/>
            <person name="Januszkiewicz K."/>
            <person name="Wedrychowicz H."/>
        </authorList>
    </citation>
    <scope>NUCLEOTIDE SEQUENCE [LARGE SCALE GENOMIC DNA]</scope>
    <source>
        <strain evidence="8 9">DSM 27406</strain>
    </source>
</reference>
<keyword evidence="3 6" id="KW-0489">Methyltransferase</keyword>
<keyword evidence="5 6" id="KW-0949">S-adenosyl-L-methionine</keyword>
<dbReference type="Gene3D" id="3.30.950.10">
    <property type="entry name" value="Methyltransferase, Cobalt-precorrin-4 Transmethylase, Domain 2"/>
    <property type="match status" value="1"/>
</dbReference>
<evidence type="ECO:0000256" key="2">
    <source>
        <dbReference type="ARBA" id="ARBA00022552"/>
    </source>
</evidence>
<dbReference type="InterPro" id="IPR035996">
    <property type="entry name" value="4pyrrol_Methylase_sf"/>
</dbReference>
<gene>
    <name evidence="6" type="primary">rsmI</name>
    <name evidence="8" type="ORF">SAMN05444266_101442</name>
</gene>
<dbReference type="NCBIfam" id="TIGR00096">
    <property type="entry name" value="16S rRNA (cytidine(1402)-2'-O)-methyltransferase"/>
    <property type="match status" value="1"/>
</dbReference>
<dbReference type="GO" id="GO:0070677">
    <property type="term" value="F:rRNA (cytosine-2'-O-)-methyltransferase activity"/>
    <property type="evidence" value="ECO:0007669"/>
    <property type="project" value="UniProtKB-UniRule"/>
</dbReference>
<dbReference type="EMBL" id="FRBL01000001">
    <property type="protein sequence ID" value="SHK87419.1"/>
    <property type="molecule type" value="Genomic_DNA"/>
</dbReference>
<dbReference type="InterPro" id="IPR014777">
    <property type="entry name" value="4pyrrole_Mease_sub1"/>
</dbReference>
<evidence type="ECO:0000256" key="5">
    <source>
        <dbReference type="ARBA" id="ARBA00022691"/>
    </source>
</evidence>
<dbReference type="PIRSF" id="PIRSF005917">
    <property type="entry name" value="MTase_YraL"/>
    <property type="match status" value="1"/>
</dbReference>
<dbReference type="PANTHER" id="PTHR46111">
    <property type="entry name" value="RIBOSOMAL RNA SMALL SUBUNIT METHYLTRANSFERASE I"/>
    <property type="match status" value="1"/>
</dbReference>
<comment type="similarity">
    <text evidence="6">Belongs to the methyltransferase superfamily. RsmI family.</text>
</comment>
<dbReference type="InterPro" id="IPR000878">
    <property type="entry name" value="4pyrrol_Mease"/>
</dbReference>
<keyword evidence="1 6" id="KW-0963">Cytoplasm</keyword>
<dbReference type="FunFam" id="3.40.1010.10:FF:000007">
    <property type="entry name" value="Ribosomal RNA small subunit methyltransferase I"/>
    <property type="match status" value="1"/>
</dbReference>
<dbReference type="STRING" id="1419482.SAMN05444266_101442"/>
<evidence type="ECO:0000256" key="6">
    <source>
        <dbReference type="HAMAP-Rule" id="MF_01877"/>
    </source>
</evidence>
<dbReference type="FunFam" id="3.30.950.10:FF:000002">
    <property type="entry name" value="Ribosomal RNA small subunit methyltransferase I"/>
    <property type="match status" value="1"/>
</dbReference>
<dbReference type="HAMAP" id="MF_01877">
    <property type="entry name" value="16SrRNA_methyltr_I"/>
    <property type="match status" value="1"/>
</dbReference>
<dbReference type="InterPro" id="IPR014776">
    <property type="entry name" value="4pyrrole_Mease_sub2"/>
</dbReference>
<dbReference type="AlphaFoldDB" id="A0A1M6W160"/>
<dbReference type="InterPro" id="IPR008189">
    <property type="entry name" value="rRNA_ssu_MeTfrase_I"/>
</dbReference>
<dbReference type="SUPFAM" id="SSF53790">
    <property type="entry name" value="Tetrapyrrole methylase"/>
    <property type="match status" value="1"/>
</dbReference>
<evidence type="ECO:0000256" key="4">
    <source>
        <dbReference type="ARBA" id="ARBA00022679"/>
    </source>
</evidence>
<feature type="domain" description="Tetrapyrrole methylase" evidence="7">
    <location>
        <begin position="2"/>
        <end position="201"/>
    </location>
</feature>
<evidence type="ECO:0000313" key="9">
    <source>
        <dbReference type="Proteomes" id="UP000184420"/>
    </source>
</evidence>
<comment type="catalytic activity">
    <reaction evidence="6">
        <text>cytidine(1402) in 16S rRNA + S-adenosyl-L-methionine = 2'-O-methylcytidine(1402) in 16S rRNA + S-adenosyl-L-homocysteine + H(+)</text>
        <dbReference type="Rhea" id="RHEA:42924"/>
        <dbReference type="Rhea" id="RHEA-COMP:10285"/>
        <dbReference type="Rhea" id="RHEA-COMP:10286"/>
        <dbReference type="ChEBI" id="CHEBI:15378"/>
        <dbReference type="ChEBI" id="CHEBI:57856"/>
        <dbReference type="ChEBI" id="CHEBI:59789"/>
        <dbReference type="ChEBI" id="CHEBI:74495"/>
        <dbReference type="ChEBI" id="CHEBI:82748"/>
        <dbReference type="EC" id="2.1.1.198"/>
    </reaction>
</comment>
<proteinExistence type="inferred from homology"/>
<sequence>MKLIIVPSPIGNLADITYRAVKVLEEADLILAEDTRTSSVLLRHYNINKPITPYHQHNEHKVAQHLVDQLQQGKSMALLTDAGTPGVSDPGFLLVRECIRNGVPVECLPGATAFVPALVNSGIPMNRFIFEGFLPLKKGRHTLFTQLATEERAIVFYESPMRLVRTLEDLIQYFGADRQCCVSRELTKMFEENKRGTLREVADYFKEKGVKGEIVVVVQGAE</sequence>
<comment type="function">
    <text evidence="6">Catalyzes the 2'-O-methylation of the ribose of cytidine 1402 (C1402) in 16S rRNA.</text>
</comment>
<name>A0A1M6W160_9BACT</name>
<evidence type="ECO:0000256" key="3">
    <source>
        <dbReference type="ARBA" id="ARBA00022603"/>
    </source>
</evidence>
<accession>A0A1M6W160</accession>
<dbReference type="Pfam" id="PF00590">
    <property type="entry name" value="TP_methylase"/>
    <property type="match status" value="1"/>
</dbReference>
<dbReference type="OrthoDB" id="9809084at2"/>
<keyword evidence="4 6" id="KW-0808">Transferase</keyword>
<keyword evidence="2 6" id="KW-0698">rRNA processing</keyword>